<organism evidence="1 2">
    <name type="scientific">Romboutsia faecis</name>
    <dbReference type="NCBI Taxonomy" id="2764597"/>
    <lineage>
        <taxon>Bacteria</taxon>
        <taxon>Bacillati</taxon>
        <taxon>Bacillota</taxon>
        <taxon>Clostridia</taxon>
        <taxon>Peptostreptococcales</taxon>
        <taxon>Peptostreptococcaceae</taxon>
        <taxon>Romboutsia</taxon>
    </lineage>
</organism>
<comment type="caution">
    <text evidence="1">The sequence shown here is derived from an EMBL/GenBank/DDBJ whole genome shotgun (WGS) entry which is preliminary data.</text>
</comment>
<protein>
    <submittedName>
        <fullName evidence="1">LlaJI family restriction endonuclease</fullName>
    </submittedName>
</protein>
<dbReference type="EMBL" id="JACRWE010000001">
    <property type="protein sequence ID" value="MBC5995280.1"/>
    <property type="molecule type" value="Genomic_DNA"/>
</dbReference>
<gene>
    <name evidence="1" type="ORF">H8923_00785</name>
</gene>
<keyword evidence="1" id="KW-0540">Nuclease</keyword>
<accession>A0ABR7JK32</accession>
<name>A0ABR7JK32_9FIRM</name>
<sequence length="408" mass="48281">MNNNINIKVSNDNGLGQVGIWFKDNNLEIVFPKNYTYNESNLYNDINLLSSCFDKYFKKLNQKSVLKNNLNDMSINGREKFSFMSLFNIINDYIENGYYFEIINCTQTNGKSNIDFTRTMNKFSPYLINNDLLFIDHTTQSRKINYDNNITEIHRYIVEKCFDIVGLFFPKIEYDINCNLPFPVEYCINILEKAISETFNDDRRLFLERLLSFFKISKVNESNITFYSTNKFENIWEEMLHELLGNEPVRDYYFNSSWTLVNSKAKKTNFPSRPDVIHVDYNDKLVRCFIIDAKYYTYSLLNEAGTLPSTSDINKQILYKLHAENVVRNKFNSSSYEYINLFLLPKEFYADDEISYLGYAMSDFNSTETVHAFSLDIKYVMNTYVNIHRKYNFQNYVLNSICKSIIKK</sequence>
<dbReference type="Pfam" id="PF09563">
    <property type="entry name" value="RE_LlaJI"/>
    <property type="match status" value="1"/>
</dbReference>
<keyword evidence="1" id="KW-0378">Hydrolase</keyword>
<proteinExistence type="predicted"/>
<keyword evidence="2" id="KW-1185">Reference proteome</keyword>
<dbReference type="RefSeq" id="WP_153971510.1">
    <property type="nucleotide sequence ID" value="NZ_JACRWE010000001.1"/>
</dbReference>
<keyword evidence="1" id="KW-0255">Endonuclease</keyword>
<evidence type="ECO:0000313" key="2">
    <source>
        <dbReference type="Proteomes" id="UP000609849"/>
    </source>
</evidence>
<dbReference type="Proteomes" id="UP000609849">
    <property type="component" value="Unassembled WGS sequence"/>
</dbReference>
<reference evidence="1 2" key="1">
    <citation type="submission" date="2020-08" db="EMBL/GenBank/DDBJ databases">
        <authorList>
            <person name="Liu C."/>
            <person name="Sun Q."/>
        </authorList>
    </citation>
    <scope>NUCLEOTIDE SEQUENCE [LARGE SCALE GENOMIC DNA]</scope>
    <source>
        <strain evidence="1 2">NSJ-18</strain>
    </source>
</reference>
<evidence type="ECO:0000313" key="1">
    <source>
        <dbReference type="EMBL" id="MBC5995280.1"/>
    </source>
</evidence>
<dbReference type="GO" id="GO:0004519">
    <property type="term" value="F:endonuclease activity"/>
    <property type="evidence" value="ECO:0007669"/>
    <property type="project" value="UniProtKB-KW"/>
</dbReference>
<dbReference type="InterPro" id="IPR018579">
    <property type="entry name" value="Restrct_endonuc_II_LlaJI"/>
</dbReference>